<dbReference type="Proteomes" id="UP001166293">
    <property type="component" value="Unassembled WGS sequence"/>
</dbReference>
<evidence type="ECO:0000313" key="10">
    <source>
        <dbReference type="Proteomes" id="UP001166293"/>
    </source>
</evidence>
<evidence type="ECO:0000256" key="2">
    <source>
        <dbReference type="ARBA" id="ARBA00005811"/>
    </source>
</evidence>
<comment type="subcellular location">
    <subcellularLocation>
        <location evidence="1">Cell membrane</location>
        <topology evidence="1">Single-pass membrane protein</topology>
    </subcellularLocation>
    <subcellularLocation>
        <location evidence="7">Cell membrane</location>
        <topology evidence="7">Single-pass type II membrane protein</topology>
    </subcellularLocation>
</comment>
<keyword evidence="4 7" id="KW-0812">Transmembrane</keyword>
<dbReference type="Pfam" id="PF02472">
    <property type="entry name" value="ExbD"/>
    <property type="match status" value="1"/>
</dbReference>
<comment type="similarity">
    <text evidence="2 7">Belongs to the ExbD/TolR family.</text>
</comment>
<dbReference type="PANTHER" id="PTHR30558:SF3">
    <property type="entry name" value="BIOPOLYMER TRANSPORT PROTEIN EXBD-RELATED"/>
    <property type="match status" value="1"/>
</dbReference>
<dbReference type="InterPro" id="IPR003400">
    <property type="entry name" value="ExbD"/>
</dbReference>
<keyword evidence="7" id="KW-0813">Transport</keyword>
<sequence length="128" mass="12985">MVRARHSLPRAPRRGAEPVVPMINIVFLLLIFFLMTARIAPQAPFDVTLPRAAADPGENAAQPLYVSGDGALAFGAVNGAAAVAAAAAKGDVILHADARLPAVDLARILAELGRAGATGITLTTGGAP</sequence>
<evidence type="ECO:0000256" key="3">
    <source>
        <dbReference type="ARBA" id="ARBA00022475"/>
    </source>
</evidence>
<organism evidence="9 10">
    <name type="scientific">Thalassococcus arenae</name>
    <dbReference type="NCBI Taxonomy" id="2851652"/>
    <lineage>
        <taxon>Bacteria</taxon>
        <taxon>Pseudomonadati</taxon>
        <taxon>Pseudomonadota</taxon>
        <taxon>Alphaproteobacteria</taxon>
        <taxon>Rhodobacterales</taxon>
        <taxon>Roseobacteraceae</taxon>
        <taxon>Thalassococcus</taxon>
    </lineage>
</organism>
<keyword evidence="3" id="KW-1003">Cell membrane</keyword>
<evidence type="ECO:0000256" key="8">
    <source>
        <dbReference type="SAM" id="Phobius"/>
    </source>
</evidence>
<feature type="transmembrane region" description="Helical" evidence="8">
    <location>
        <begin position="21"/>
        <end position="40"/>
    </location>
</feature>
<comment type="caution">
    <text evidence="9">The sequence shown here is derived from an EMBL/GenBank/DDBJ whole genome shotgun (WGS) entry which is preliminary data.</text>
</comment>
<dbReference type="PANTHER" id="PTHR30558">
    <property type="entry name" value="EXBD MEMBRANE COMPONENT OF PMF-DRIVEN MACROMOLECULE IMPORT SYSTEM"/>
    <property type="match status" value="1"/>
</dbReference>
<evidence type="ECO:0000313" key="9">
    <source>
        <dbReference type="EMBL" id="MBV2360500.1"/>
    </source>
</evidence>
<keyword evidence="5 8" id="KW-1133">Transmembrane helix</keyword>
<evidence type="ECO:0000256" key="1">
    <source>
        <dbReference type="ARBA" id="ARBA00004162"/>
    </source>
</evidence>
<evidence type="ECO:0000256" key="5">
    <source>
        <dbReference type="ARBA" id="ARBA00022989"/>
    </source>
</evidence>
<dbReference type="RefSeq" id="WP_217778688.1">
    <property type="nucleotide sequence ID" value="NZ_JAHRWL010000002.1"/>
</dbReference>
<evidence type="ECO:0000256" key="7">
    <source>
        <dbReference type="RuleBase" id="RU003879"/>
    </source>
</evidence>
<name>A0ABS6N919_9RHOB</name>
<protein>
    <submittedName>
        <fullName evidence="9">Biopolymer transporter ExbD</fullName>
    </submittedName>
</protein>
<keyword evidence="7" id="KW-0653">Protein transport</keyword>
<keyword evidence="10" id="KW-1185">Reference proteome</keyword>
<keyword evidence="6 8" id="KW-0472">Membrane</keyword>
<evidence type="ECO:0000256" key="4">
    <source>
        <dbReference type="ARBA" id="ARBA00022692"/>
    </source>
</evidence>
<evidence type="ECO:0000256" key="6">
    <source>
        <dbReference type="ARBA" id="ARBA00023136"/>
    </source>
</evidence>
<accession>A0ABS6N919</accession>
<gene>
    <name evidence="9" type="ORF">KUH32_12000</name>
</gene>
<proteinExistence type="inferred from homology"/>
<dbReference type="EMBL" id="JAHRWL010000002">
    <property type="protein sequence ID" value="MBV2360500.1"/>
    <property type="molecule type" value="Genomic_DNA"/>
</dbReference>
<reference evidence="9" key="1">
    <citation type="submission" date="2021-06" db="EMBL/GenBank/DDBJ databases">
        <title>Thalassococcus sp. CAU 1522 isolated from sea sand, Republic of Korea.</title>
        <authorList>
            <person name="Kim W."/>
        </authorList>
    </citation>
    <scope>NUCLEOTIDE SEQUENCE</scope>
    <source>
        <strain evidence="9">CAU 1522</strain>
    </source>
</reference>